<dbReference type="EMBL" id="JAVFKM010000002">
    <property type="protein sequence ID" value="MEF3112754.1"/>
    <property type="molecule type" value="Genomic_DNA"/>
</dbReference>
<keyword evidence="2" id="KW-0255">Endonuclease</keyword>
<gene>
    <name evidence="2" type="ORF">RB636_05985</name>
</gene>
<accession>A0ABU7WMK7</accession>
<comment type="caution">
    <text evidence="2">The sequence shown here is derived from an EMBL/GenBank/DDBJ whole genome shotgun (WGS) entry which is preliminary data.</text>
</comment>
<dbReference type="Pfam" id="PF05685">
    <property type="entry name" value="Uma2"/>
    <property type="match status" value="1"/>
</dbReference>
<keyword evidence="3" id="KW-1185">Reference proteome</keyword>
<dbReference type="PANTHER" id="PTHR35400">
    <property type="entry name" value="SLR1083 PROTEIN"/>
    <property type="match status" value="1"/>
</dbReference>
<name>A0ABU7WMK7_9ACTN</name>
<feature type="domain" description="Putative restriction endonuclease" evidence="1">
    <location>
        <begin position="21"/>
        <end position="183"/>
    </location>
</feature>
<organism evidence="2 3">
    <name type="scientific">Streptomyces chrestomyceticus</name>
    <dbReference type="NCBI Taxonomy" id="68185"/>
    <lineage>
        <taxon>Bacteria</taxon>
        <taxon>Bacillati</taxon>
        <taxon>Actinomycetota</taxon>
        <taxon>Actinomycetes</taxon>
        <taxon>Kitasatosporales</taxon>
        <taxon>Streptomycetaceae</taxon>
        <taxon>Streptomyces</taxon>
    </lineage>
</organism>
<dbReference type="CDD" id="cd06260">
    <property type="entry name" value="DUF820-like"/>
    <property type="match status" value="1"/>
</dbReference>
<dbReference type="InterPro" id="IPR008538">
    <property type="entry name" value="Uma2"/>
</dbReference>
<dbReference type="SUPFAM" id="SSF52980">
    <property type="entry name" value="Restriction endonuclease-like"/>
    <property type="match status" value="1"/>
</dbReference>
<keyword evidence="2" id="KW-0378">Hydrolase</keyword>
<dbReference type="InterPro" id="IPR012296">
    <property type="entry name" value="Nuclease_put_TT1808"/>
</dbReference>
<dbReference type="GO" id="GO:0004519">
    <property type="term" value="F:endonuclease activity"/>
    <property type="evidence" value="ECO:0007669"/>
    <property type="project" value="UniProtKB-KW"/>
</dbReference>
<protein>
    <submittedName>
        <fullName evidence="2">Uma2 family endonuclease</fullName>
    </submittedName>
</protein>
<evidence type="ECO:0000259" key="1">
    <source>
        <dbReference type="Pfam" id="PF05685"/>
    </source>
</evidence>
<dbReference type="InterPro" id="IPR011335">
    <property type="entry name" value="Restrct_endonuc-II-like"/>
</dbReference>
<keyword evidence="2" id="KW-0540">Nuclease</keyword>
<proteinExistence type="predicted"/>
<evidence type="ECO:0000313" key="2">
    <source>
        <dbReference type="EMBL" id="MEF3112754.1"/>
    </source>
</evidence>
<dbReference type="PANTHER" id="PTHR35400:SF3">
    <property type="entry name" value="SLL1072 PROTEIN"/>
    <property type="match status" value="1"/>
</dbReference>
<dbReference type="Proteomes" id="UP001348265">
    <property type="component" value="Unassembled WGS sequence"/>
</dbReference>
<sequence length="195" mass="21301">MSALTVDHEPENGWETLLRLWEETEGPEGSKVEIIEGIVTVSPAPANRHNKIAWKLQRALTGVLPEEWGMYQTVGVSVPSRRGLYIPDLVVAPEAALDEPGNFIPGAAAELIVEITSPTNACQDRISKAAGYARAGVPLYLLVDVWAPEAPTVTLFGEPRSDVYQVLQAVKFGEEIRLPEPFDLVIETAEFPGKE</sequence>
<dbReference type="RefSeq" id="WP_331785628.1">
    <property type="nucleotide sequence ID" value="NZ_JAVFKM010000002.1"/>
</dbReference>
<reference evidence="2 3" key="1">
    <citation type="submission" date="2023-08" db="EMBL/GenBank/DDBJ databases">
        <authorList>
            <person name="Sharma P."/>
            <person name="Verma V."/>
            <person name="Mohan M.K."/>
            <person name="Dubey A.K."/>
        </authorList>
    </citation>
    <scope>NUCLEOTIDE SEQUENCE [LARGE SCALE GENOMIC DNA]</scope>
    <source>
        <strain evidence="2 3">ADP4</strain>
    </source>
</reference>
<evidence type="ECO:0000313" key="3">
    <source>
        <dbReference type="Proteomes" id="UP001348265"/>
    </source>
</evidence>
<dbReference type="Gene3D" id="3.90.1570.10">
    <property type="entry name" value="tt1808, chain A"/>
    <property type="match status" value="1"/>
</dbReference>